<dbReference type="Pfam" id="PF13456">
    <property type="entry name" value="RVT_3"/>
    <property type="match status" value="1"/>
</dbReference>
<accession>A0A2Z6PLH5</accession>
<proteinExistence type="predicted"/>
<dbReference type="InterPro" id="IPR002156">
    <property type="entry name" value="RNaseH_domain"/>
</dbReference>
<dbReference type="GO" id="GO:0003676">
    <property type="term" value="F:nucleic acid binding"/>
    <property type="evidence" value="ECO:0007669"/>
    <property type="project" value="InterPro"/>
</dbReference>
<keyword evidence="1" id="KW-0472">Membrane</keyword>
<keyword evidence="1" id="KW-1133">Transmembrane helix</keyword>
<evidence type="ECO:0000256" key="1">
    <source>
        <dbReference type="SAM" id="Phobius"/>
    </source>
</evidence>
<organism evidence="3 4">
    <name type="scientific">Trifolium subterraneum</name>
    <name type="common">Subterranean clover</name>
    <dbReference type="NCBI Taxonomy" id="3900"/>
    <lineage>
        <taxon>Eukaryota</taxon>
        <taxon>Viridiplantae</taxon>
        <taxon>Streptophyta</taxon>
        <taxon>Embryophyta</taxon>
        <taxon>Tracheophyta</taxon>
        <taxon>Spermatophyta</taxon>
        <taxon>Magnoliopsida</taxon>
        <taxon>eudicotyledons</taxon>
        <taxon>Gunneridae</taxon>
        <taxon>Pentapetalae</taxon>
        <taxon>rosids</taxon>
        <taxon>fabids</taxon>
        <taxon>Fabales</taxon>
        <taxon>Fabaceae</taxon>
        <taxon>Papilionoideae</taxon>
        <taxon>50 kb inversion clade</taxon>
        <taxon>NPAAA clade</taxon>
        <taxon>Hologalegina</taxon>
        <taxon>IRL clade</taxon>
        <taxon>Trifolieae</taxon>
        <taxon>Trifolium</taxon>
    </lineage>
</organism>
<name>A0A2Z6PLH5_TRISU</name>
<protein>
    <recommendedName>
        <fullName evidence="2">RNase H type-1 domain-containing protein</fullName>
    </recommendedName>
</protein>
<feature type="domain" description="RNase H type-1" evidence="2">
    <location>
        <begin position="46"/>
        <end position="112"/>
    </location>
</feature>
<dbReference type="EMBL" id="DF974178">
    <property type="protein sequence ID" value="GAU46127.1"/>
    <property type="molecule type" value="Genomic_DNA"/>
</dbReference>
<gene>
    <name evidence="3" type="ORF">TSUD_192880</name>
</gene>
<reference evidence="4" key="1">
    <citation type="journal article" date="2017" name="Front. Plant Sci.">
        <title>Climate Clever Clovers: New Paradigm to Reduce the Environmental Footprint of Ruminants by Breeding Low Methanogenic Forages Utilizing Haplotype Variation.</title>
        <authorList>
            <person name="Kaur P."/>
            <person name="Appels R."/>
            <person name="Bayer P.E."/>
            <person name="Keeble-Gagnere G."/>
            <person name="Wang J."/>
            <person name="Hirakawa H."/>
            <person name="Shirasawa K."/>
            <person name="Vercoe P."/>
            <person name="Stefanova K."/>
            <person name="Durmic Z."/>
            <person name="Nichols P."/>
            <person name="Revell C."/>
            <person name="Isobe S.N."/>
            <person name="Edwards D."/>
            <person name="Erskine W."/>
        </authorList>
    </citation>
    <scope>NUCLEOTIDE SEQUENCE [LARGE SCALE GENOMIC DNA]</scope>
    <source>
        <strain evidence="4">cv. Daliak</strain>
    </source>
</reference>
<feature type="transmembrane region" description="Helical" evidence="1">
    <location>
        <begin position="22"/>
        <end position="40"/>
    </location>
</feature>
<evidence type="ECO:0000313" key="4">
    <source>
        <dbReference type="Proteomes" id="UP000242715"/>
    </source>
</evidence>
<keyword evidence="1" id="KW-0812">Transmembrane</keyword>
<sequence>MGTKIGQVCLDWWLMEFGGQGMNQYFLVLLIVFNQLWLWLGSNMVFCETGNLGAYTITMVELWAIFEGQQLAKDRGFMHIEVESNSPSSAVSLISNGSGLRHPFFSLVYQIKD</sequence>
<dbReference type="InterPro" id="IPR044730">
    <property type="entry name" value="RNase_H-like_dom_plant"/>
</dbReference>
<dbReference type="AlphaFoldDB" id="A0A2Z6PLH5"/>
<dbReference type="Proteomes" id="UP000242715">
    <property type="component" value="Unassembled WGS sequence"/>
</dbReference>
<evidence type="ECO:0000259" key="2">
    <source>
        <dbReference type="Pfam" id="PF13456"/>
    </source>
</evidence>
<dbReference type="GO" id="GO:0004523">
    <property type="term" value="F:RNA-DNA hybrid ribonuclease activity"/>
    <property type="evidence" value="ECO:0007669"/>
    <property type="project" value="InterPro"/>
</dbReference>
<evidence type="ECO:0000313" key="3">
    <source>
        <dbReference type="EMBL" id="GAU46127.1"/>
    </source>
</evidence>
<keyword evidence="4" id="KW-1185">Reference proteome</keyword>
<dbReference type="CDD" id="cd06222">
    <property type="entry name" value="RNase_H_like"/>
    <property type="match status" value="1"/>
</dbReference>